<dbReference type="Proteomes" id="UP000640052">
    <property type="component" value="Unassembled WGS sequence"/>
</dbReference>
<dbReference type="GO" id="GO:0008080">
    <property type="term" value="F:N-acetyltransferase activity"/>
    <property type="evidence" value="ECO:0007669"/>
    <property type="project" value="InterPro"/>
</dbReference>
<organism evidence="3 4">
    <name type="scientific">Acrocarpospora phusangensis</name>
    <dbReference type="NCBI Taxonomy" id="1070424"/>
    <lineage>
        <taxon>Bacteria</taxon>
        <taxon>Bacillati</taxon>
        <taxon>Actinomycetota</taxon>
        <taxon>Actinomycetes</taxon>
        <taxon>Streptosporangiales</taxon>
        <taxon>Streptosporangiaceae</taxon>
        <taxon>Acrocarpospora</taxon>
    </lineage>
</organism>
<dbReference type="RefSeq" id="WP_204044734.1">
    <property type="nucleotide sequence ID" value="NZ_BOOA01000071.1"/>
</dbReference>
<dbReference type="CDD" id="cd04301">
    <property type="entry name" value="NAT_SF"/>
    <property type="match status" value="1"/>
</dbReference>
<dbReference type="InterPro" id="IPR016181">
    <property type="entry name" value="Acyl_CoA_acyltransferase"/>
</dbReference>
<evidence type="ECO:0000256" key="1">
    <source>
        <dbReference type="ARBA" id="ARBA00022679"/>
    </source>
</evidence>
<dbReference type="EMBL" id="BOOA01000071">
    <property type="protein sequence ID" value="GIH28098.1"/>
    <property type="molecule type" value="Genomic_DNA"/>
</dbReference>
<evidence type="ECO:0000313" key="4">
    <source>
        <dbReference type="Proteomes" id="UP000640052"/>
    </source>
</evidence>
<protein>
    <recommendedName>
        <fullName evidence="2">N-acetyltransferase domain-containing protein</fullName>
    </recommendedName>
</protein>
<evidence type="ECO:0000259" key="2">
    <source>
        <dbReference type="PROSITE" id="PS51186"/>
    </source>
</evidence>
<evidence type="ECO:0000313" key="3">
    <source>
        <dbReference type="EMBL" id="GIH28098.1"/>
    </source>
</evidence>
<reference evidence="3" key="1">
    <citation type="submission" date="2021-01" db="EMBL/GenBank/DDBJ databases">
        <title>Whole genome shotgun sequence of Acrocarpospora phusangensis NBRC 108782.</title>
        <authorList>
            <person name="Komaki H."/>
            <person name="Tamura T."/>
        </authorList>
    </citation>
    <scope>NUCLEOTIDE SEQUENCE</scope>
    <source>
        <strain evidence="3">NBRC 108782</strain>
    </source>
</reference>
<dbReference type="InterPro" id="IPR000182">
    <property type="entry name" value="GNAT_dom"/>
</dbReference>
<dbReference type="Pfam" id="PF00583">
    <property type="entry name" value="Acetyltransf_1"/>
    <property type="match status" value="1"/>
</dbReference>
<dbReference type="PANTHER" id="PTHR13947">
    <property type="entry name" value="GNAT FAMILY N-ACETYLTRANSFERASE"/>
    <property type="match status" value="1"/>
</dbReference>
<dbReference type="AlphaFoldDB" id="A0A919US06"/>
<feature type="domain" description="N-acetyltransferase" evidence="2">
    <location>
        <begin position="1"/>
        <end position="155"/>
    </location>
</feature>
<gene>
    <name evidence="3" type="ORF">Aph01nite_64080</name>
</gene>
<name>A0A919US06_9ACTN</name>
<dbReference type="SUPFAM" id="SSF55729">
    <property type="entry name" value="Acyl-CoA N-acyltransferases (Nat)"/>
    <property type="match status" value="2"/>
</dbReference>
<dbReference type="InterPro" id="IPR050769">
    <property type="entry name" value="NAT_camello-type"/>
</dbReference>
<keyword evidence="1" id="KW-0808">Transferase</keyword>
<keyword evidence="4" id="KW-1185">Reference proteome</keyword>
<comment type="caution">
    <text evidence="3">The sequence shown here is derived from an EMBL/GenBank/DDBJ whole genome shotgun (WGS) entry which is preliminary data.</text>
</comment>
<dbReference type="PROSITE" id="PS51186">
    <property type="entry name" value="GNAT"/>
    <property type="match status" value="1"/>
</dbReference>
<sequence>MNIETLDYADPGDRLSAFHAVLAEYDEPGPVSSMGRFAAVAEHGWMGEHSETYVARVDGQVVGGIVVHFPTFDNTHMCALRFFAVDAAHRRRGVGTALLNHALGRARALGRQVVFAEARPDAPGGAFVRRHGFQAVAVEARRVLDLATVDWAAYEKGVAELAPGYRLEHWVDAAPEDMIDDVAALMAAMNDAPSDDMDVEPSAWDADRVRRFDASAGNDHQTAYHTGARHLASGRVVAFTRLIAETPRNGWGRQTDTAVLREHRGHRLGQAVKLANTAWFHEREPSATRIITWNAVSNTHMIAINERMGYRLLDIWHEWQLTL</sequence>
<dbReference type="Gene3D" id="3.40.630.30">
    <property type="match status" value="1"/>
</dbReference>
<dbReference type="PANTHER" id="PTHR13947:SF37">
    <property type="entry name" value="LD18367P"/>
    <property type="match status" value="1"/>
</dbReference>
<proteinExistence type="predicted"/>
<accession>A0A919US06</accession>